<dbReference type="SUPFAM" id="SSF50044">
    <property type="entry name" value="SH3-domain"/>
    <property type="match status" value="1"/>
</dbReference>
<dbReference type="Gene3D" id="2.30.30.40">
    <property type="entry name" value="SH3 Domains"/>
    <property type="match status" value="1"/>
</dbReference>
<feature type="region of interest" description="Disordered" evidence="4">
    <location>
        <begin position="280"/>
        <end position="317"/>
    </location>
</feature>
<feature type="compositionally biased region" description="Basic and acidic residues" evidence="4">
    <location>
        <begin position="414"/>
        <end position="429"/>
    </location>
</feature>
<reference evidence="9" key="1">
    <citation type="submission" date="2016-04" db="EMBL/GenBank/DDBJ databases">
        <title>Comparative genomics of biotechnologically important yeasts.</title>
        <authorList>
            <consortium name="DOE Joint Genome Institute"/>
            <person name="Riley R."/>
            <person name="Haridas S."/>
            <person name="Wolfe K.H."/>
            <person name="Lopes M.R."/>
            <person name="Hittinger C.T."/>
            <person name="Goker M."/>
            <person name="Salamov A."/>
            <person name="Wisecaver J."/>
            <person name="Long T.M."/>
            <person name="Aerts A.L."/>
            <person name="Barry K."/>
            <person name="Choi C."/>
            <person name="Clum A."/>
            <person name="Coughlan A.Y."/>
            <person name="Deshpande S."/>
            <person name="Douglass A.P."/>
            <person name="Hanson S.J."/>
            <person name="Klenk H.-P."/>
            <person name="Labutti K."/>
            <person name="Lapidus A."/>
            <person name="Lindquist E."/>
            <person name="Lipzen A."/>
            <person name="Meier-Kolthoff J.P."/>
            <person name="Ohm R.A."/>
            <person name="Otillar R.P."/>
            <person name="Pangilinan J."/>
            <person name="Peng Y."/>
            <person name="Rokas A."/>
            <person name="Rosa C.A."/>
            <person name="Scheuner C."/>
            <person name="Sibirny A.A."/>
            <person name="Slot J.C."/>
            <person name="Stielow J.B."/>
            <person name="Sun H."/>
            <person name="Kurtzman C.P."/>
            <person name="Blackwell M."/>
            <person name="Grigoriev I.V."/>
            <person name="Jeffries T.W."/>
        </authorList>
    </citation>
    <scope>NUCLEOTIDE SEQUENCE [LARGE SCALE GENOMIC DNA]</scope>
    <source>
        <strain evidence="9">NRRL YB-2248</strain>
    </source>
</reference>
<dbReference type="InterPro" id="IPR045188">
    <property type="entry name" value="Boi1/Boi2-like"/>
</dbReference>
<dbReference type="InterPro" id="IPR036028">
    <property type="entry name" value="SH3-like_dom_sf"/>
</dbReference>
<dbReference type="InterPro" id="IPR001660">
    <property type="entry name" value="SAM"/>
</dbReference>
<sequence>MSTMLNSPTPNGYGKLYTVIKEFNARLGDELTIKPGDTVELISDDSEFDDGWYMGRNVSTNKAGLYPKVFTVLQENQEALKPNLLRSRSRRMTPTGSPVTPNSPSINHFPSVEEQSTLYSNDTSINTTMDTANITSNDTSQINNKGDEIVIDGPQSSNTDGDVNRYVSVHRTMNDIDKALEELNVDSDNTNNQPSSALDPADVELWTPEQVTQYFSYLNFDIESACQFARHKISGAILIQLELSFLKELDIASFGTRFEIYKEIEELRLASKNRGIKRENFDSSVSSARVAQQRQPGAQSPSTTTQGHMRKRSQSMDDIPTHMANKQLSSNGENQRPMSVISALPRPVMPSSNSTTPSNDSSIEEEHEEGTSPPGLFESPRRPPQPPKFSSPVANQTFKFGAGSATPSTSRYNIENHRRSFMDGVHSRDSSIGNSSSIYPDARHSRTTSSLSFTPSNKRESSPTKSHFRNVSDANVPKNNTSSEQPTHRRYSSLLSYGAAEREHVYGRSPTRSPVRKPEIATARDRQFSGGDESPVKLNNSKSTALSPKRRSMSAKESSSSPKAKDPKRIASAAVVPTNSSTSRTTSSTFRSLATRRGGKTTTSAFQEGIRTISTDEAIKTADFSGWMSKRGNMAIGSWKQRYFTLHKTRLSYYTSLKDNREKGLIDITSHRVLPAQENEDKISAVYAATTGSGRYCFKLVPPAPGSRKGLTFTQQKVHYFAVETKQEMRNWMGALMKATIELDESVPVISSCVTPTIPLQKAQELMAITRENARQNLERLHKEQQMQLQFQENTTTEEEESVLSTNNSNTQIPTPTTQPSSHFQTGTPTSHSPMRRTSMKIDISSAQSTSLDPSSSSNGMSTPYLVTSGLISPNTSSTTDLHSPTTGRRTSLKRTPTASTNPVPMITKLDGNDSESTNGANNPALSAAVGAMGRRMMSLRKTSNE</sequence>
<dbReference type="PROSITE" id="PS50105">
    <property type="entry name" value="SAM_DOMAIN"/>
    <property type="match status" value="1"/>
</dbReference>
<dbReference type="GO" id="GO:0055037">
    <property type="term" value="C:recycling endosome"/>
    <property type="evidence" value="ECO:0007669"/>
    <property type="project" value="TreeGrafter"/>
</dbReference>
<feature type="compositionally biased region" description="Polar residues" evidence="4">
    <location>
        <begin position="92"/>
        <end position="108"/>
    </location>
</feature>
<dbReference type="CDD" id="cd13316">
    <property type="entry name" value="PH_Boi"/>
    <property type="match status" value="1"/>
</dbReference>
<dbReference type="PROSITE" id="PS50002">
    <property type="entry name" value="SH3"/>
    <property type="match status" value="1"/>
</dbReference>
<dbReference type="FunFam" id="2.30.29.30:FF:000230">
    <property type="entry name" value="Polarized growth protein (Boi2)"/>
    <property type="match status" value="1"/>
</dbReference>
<dbReference type="STRING" id="983967.A0A1E4SVD3"/>
<dbReference type="SUPFAM" id="SSF50729">
    <property type="entry name" value="PH domain-like"/>
    <property type="match status" value="1"/>
</dbReference>
<feature type="compositionally biased region" description="Low complexity" evidence="4">
    <location>
        <begin position="578"/>
        <end position="596"/>
    </location>
</feature>
<dbReference type="SUPFAM" id="SSF47769">
    <property type="entry name" value="SAM/Pointed domain"/>
    <property type="match status" value="1"/>
</dbReference>
<dbReference type="Proteomes" id="UP000094801">
    <property type="component" value="Unassembled WGS sequence"/>
</dbReference>
<dbReference type="GO" id="GO:0042147">
    <property type="term" value="P:retrograde transport, endosome to Golgi"/>
    <property type="evidence" value="ECO:0007669"/>
    <property type="project" value="TreeGrafter"/>
</dbReference>
<accession>A0A1E4SVD3</accession>
<evidence type="ECO:0000256" key="1">
    <source>
        <dbReference type="ARBA" id="ARBA00022443"/>
    </source>
</evidence>
<dbReference type="InterPro" id="IPR001849">
    <property type="entry name" value="PH_domain"/>
</dbReference>
<dbReference type="InterPro" id="IPR011993">
    <property type="entry name" value="PH-like_dom_sf"/>
</dbReference>
<dbReference type="GO" id="GO:0007032">
    <property type="term" value="P:endosome organization"/>
    <property type="evidence" value="ECO:0007669"/>
    <property type="project" value="TreeGrafter"/>
</dbReference>
<evidence type="ECO:0000313" key="8">
    <source>
        <dbReference type="EMBL" id="ODV83464.1"/>
    </source>
</evidence>
<dbReference type="GO" id="GO:0005802">
    <property type="term" value="C:trans-Golgi network"/>
    <property type="evidence" value="ECO:0007669"/>
    <property type="project" value="TreeGrafter"/>
</dbReference>
<feature type="region of interest" description="Disordered" evidence="4">
    <location>
        <begin position="343"/>
        <end position="490"/>
    </location>
</feature>
<gene>
    <name evidence="8" type="ORF">CANARDRAFT_9525</name>
</gene>
<dbReference type="InterPro" id="IPR035551">
    <property type="entry name" value="Boi1/2_SH3"/>
</dbReference>
<dbReference type="EMBL" id="KV453863">
    <property type="protein sequence ID" value="ODV83464.1"/>
    <property type="molecule type" value="Genomic_DNA"/>
</dbReference>
<feature type="compositionally biased region" description="Low complexity" evidence="4">
    <location>
        <begin position="350"/>
        <end position="361"/>
    </location>
</feature>
<feature type="domain" description="SAM" evidence="7">
    <location>
        <begin position="206"/>
        <end position="270"/>
    </location>
</feature>
<feature type="region of interest" description="Disordered" evidence="4">
    <location>
        <begin position="502"/>
        <end position="602"/>
    </location>
</feature>
<dbReference type="InterPro" id="IPR013761">
    <property type="entry name" value="SAM/pointed_sf"/>
</dbReference>
<dbReference type="SMART" id="SM00326">
    <property type="entry name" value="SH3"/>
    <property type="match status" value="1"/>
</dbReference>
<dbReference type="Pfam" id="PF07647">
    <property type="entry name" value="SAM_2"/>
    <property type="match status" value="1"/>
</dbReference>
<feature type="domain" description="PH" evidence="6">
    <location>
        <begin position="621"/>
        <end position="741"/>
    </location>
</feature>
<dbReference type="SMART" id="SM00454">
    <property type="entry name" value="SAM"/>
    <property type="match status" value="1"/>
</dbReference>
<feature type="compositionally biased region" description="Polar residues" evidence="4">
    <location>
        <begin position="282"/>
        <end position="307"/>
    </location>
</feature>
<evidence type="ECO:0000259" key="5">
    <source>
        <dbReference type="PROSITE" id="PS50002"/>
    </source>
</evidence>
<protein>
    <recommendedName>
        <fullName evidence="10">PH domain-containing protein</fullName>
    </recommendedName>
</protein>
<dbReference type="PANTHER" id="PTHR22902">
    <property type="entry name" value="SESQUIPEDALIAN"/>
    <property type="match status" value="1"/>
</dbReference>
<keyword evidence="2" id="KW-0597">Phosphoprotein</keyword>
<dbReference type="GO" id="GO:0005829">
    <property type="term" value="C:cytosol"/>
    <property type="evidence" value="ECO:0007669"/>
    <property type="project" value="GOC"/>
</dbReference>
<feature type="domain" description="SH3" evidence="5">
    <location>
        <begin position="12"/>
        <end position="76"/>
    </location>
</feature>
<dbReference type="SMART" id="SM00233">
    <property type="entry name" value="PH"/>
    <property type="match status" value="1"/>
</dbReference>
<dbReference type="Gene3D" id="1.10.150.50">
    <property type="entry name" value="Transcription Factor, Ets-1"/>
    <property type="match status" value="1"/>
</dbReference>
<feature type="compositionally biased region" description="Low complexity" evidence="4">
    <location>
        <begin position="803"/>
        <end position="822"/>
    </location>
</feature>
<evidence type="ECO:0000313" key="9">
    <source>
        <dbReference type="Proteomes" id="UP000094801"/>
    </source>
</evidence>
<dbReference type="AlphaFoldDB" id="A0A1E4SVD3"/>
<feature type="compositionally biased region" description="Polar residues" evidence="4">
    <location>
        <begin position="537"/>
        <end position="546"/>
    </location>
</feature>
<name>A0A1E4SVD3_9ASCO</name>
<dbReference type="CDD" id="cd09535">
    <property type="entry name" value="SAM_BOI-like_fungal"/>
    <property type="match status" value="1"/>
</dbReference>
<feature type="region of interest" description="Disordered" evidence="4">
    <location>
        <begin position="89"/>
        <end position="108"/>
    </location>
</feature>
<evidence type="ECO:0008006" key="10">
    <source>
        <dbReference type="Google" id="ProtNLM"/>
    </source>
</evidence>
<evidence type="ECO:0000259" key="6">
    <source>
        <dbReference type="PROSITE" id="PS50003"/>
    </source>
</evidence>
<feature type="compositionally biased region" description="Polar residues" evidence="4">
    <location>
        <begin position="447"/>
        <end position="456"/>
    </location>
</feature>
<proteinExistence type="predicted"/>
<dbReference type="InterPro" id="IPR001452">
    <property type="entry name" value="SH3_domain"/>
</dbReference>
<dbReference type="Gene3D" id="2.30.29.30">
    <property type="entry name" value="Pleckstrin-homology domain (PH domain)/Phosphotyrosine-binding domain (PTB)"/>
    <property type="match status" value="1"/>
</dbReference>
<dbReference type="Pfam" id="PF00169">
    <property type="entry name" value="PH"/>
    <property type="match status" value="1"/>
</dbReference>
<dbReference type="Pfam" id="PF00018">
    <property type="entry name" value="SH3_1"/>
    <property type="match status" value="1"/>
</dbReference>
<organism evidence="8 9">
    <name type="scientific">[Candida] arabinofermentans NRRL YB-2248</name>
    <dbReference type="NCBI Taxonomy" id="983967"/>
    <lineage>
        <taxon>Eukaryota</taxon>
        <taxon>Fungi</taxon>
        <taxon>Dikarya</taxon>
        <taxon>Ascomycota</taxon>
        <taxon>Saccharomycotina</taxon>
        <taxon>Pichiomycetes</taxon>
        <taxon>Pichiales</taxon>
        <taxon>Pichiaceae</taxon>
        <taxon>Ogataea</taxon>
        <taxon>Ogataea/Candida clade</taxon>
    </lineage>
</organism>
<keyword evidence="1 3" id="KW-0728">SH3 domain</keyword>
<feature type="compositionally biased region" description="Basic and acidic residues" evidence="4">
    <location>
        <begin position="516"/>
        <end position="527"/>
    </location>
</feature>
<dbReference type="CDD" id="cd11886">
    <property type="entry name" value="SH3_BOI"/>
    <property type="match status" value="1"/>
</dbReference>
<evidence type="ECO:0000256" key="2">
    <source>
        <dbReference type="ARBA" id="ARBA00022553"/>
    </source>
</evidence>
<evidence type="ECO:0000259" key="7">
    <source>
        <dbReference type="PROSITE" id="PS50105"/>
    </source>
</evidence>
<dbReference type="PROSITE" id="PS50003">
    <property type="entry name" value="PH_DOMAIN"/>
    <property type="match status" value="1"/>
</dbReference>
<evidence type="ECO:0000256" key="4">
    <source>
        <dbReference type="SAM" id="MobiDB-lite"/>
    </source>
</evidence>
<feature type="compositionally biased region" description="Polar residues" evidence="4">
    <location>
        <begin position="845"/>
        <end position="903"/>
    </location>
</feature>
<dbReference type="PANTHER" id="PTHR22902:SF27">
    <property type="entry name" value="PLECKSTRIN HOMOLOGY DOMAIN-CONTAINING FAMILY A MEMBER 3"/>
    <property type="match status" value="1"/>
</dbReference>
<dbReference type="OrthoDB" id="73680at2759"/>
<keyword evidence="9" id="KW-1185">Reference proteome</keyword>
<feature type="compositionally biased region" description="Polar residues" evidence="4">
    <location>
        <begin position="823"/>
        <end position="833"/>
    </location>
</feature>
<feature type="region of interest" description="Disordered" evidence="4">
    <location>
        <begin position="782"/>
        <end position="906"/>
    </location>
</feature>
<dbReference type="GO" id="GO:0001881">
    <property type="term" value="P:receptor recycling"/>
    <property type="evidence" value="ECO:0007669"/>
    <property type="project" value="TreeGrafter"/>
</dbReference>
<evidence type="ECO:0000256" key="3">
    <source>
        <dbReference type="PROSITE-ProRule" id="PRU00192"/>
    </source>
</evidence>
<dbReference type="GO" id="GO:0005769">
    <property type="term" value="C:early endosome"/>
    <property type="evidence" value="ECO:0007669"/>
    <property type="project" value="TreeGrafter"/>
</dbReference>